<protein>
    <submittedName>
        <fullName evidence="3">Uncharacterized protein</fullName>
    </submittedName>
</protein>
<reference evidence="3 4" key="1">
    <citation type="submission" date="2013-05" db="EMBL/GenBank/DDBJ databases">
        <title>Draft genome of the parasitic nematode Anyclostoma ceylanicum.</title>
        <authorList>
            <person name="Mitreva M."/>
        </authorList>
    </citation>
    <scope>NUCLEOTIDE SEQUENCE [LARGE SCALE GENOMIC DNA]</scope>
</reference>
<name>A0A0D6M5V3_9BILA</name>
<dbReference type="GO" id="GO:0005615">
    <property type="term" value="C:extracellular space"/>
    <property type="evidence" value="ECO:0007669"/>
    <property type="project" value="TreeGrafter"/>
</dbReference>
<evidence type="ECO:0000313" key="4">
    <source>
        <dbReference type="Proteomes" id="UP000054495"/>
    </source>
</evidence>
<keyword evidence="4" id="KW-1185">Reference proteome</keyword>
<dbReference type="PANTHER" id="PTHR10340">
    <property type="entry name" value="SPHINGOMYELIN PHOSPHODIESTERASE"/>
    <property type="match status" value="1"/>
</dbReference>
<dbReference type="Proteomes" id="UP000054495">
    <property type="component" value="Unassembled WGS sequence"/>
</dbReference>
<dbReference type="PANTHER" id="PTHR10340:SF34">
    <property type="entry name" value="SPHINGOMYELIN PHOSPHODIESTERASE"/>
    <property type="match status" value="1"/>
</dbReference>
<keyword evidence="1" id="KW-0378">Hydrolase</keyword>
<organism evidence="3 4">
    <name type="scientific">Ancylostoma ceylanicum</name>
    <dbReference type="NCBI Taxonomy" id="53326"/>
    <lineage>
        <taxon>Eukaryota</taxon>
        <taxon>Metazoa</taxon>
        <taxon>Ecdysozoa</taxon>
        <taxon>Nematoda</taxon>
        <taxon>Chromadorea</taxon>
        <taxon>Rhabditida</taxon>
        <taxon>Rhabditina</taxon>
        <taxon>Rhabditomorpha</taxon>
        <taxon>Strongyloidea</taxon>
        <taxon>Ancylostomatidae</taxon>
        <taxon>Ancylostomatinae</taxon>
        <taxon>Ancylostoma</taxon>
    </lineage>
</organism>
<accession>A0A0D6M5V3</accession>
<dbReference type="GO" id="GO:0005764">
    <property type="term" value="C:lysosome"/>
    <property type="evidence" value="ECO:0007669"/>
    <property type="project" value="TreeGrafter"/>
</dbReference>
<gene>
    <name evidence="3" type="ORF">ANCCEY_01354</name>
</gene>
<sequence>MTVCVRVRVETEKVVDIANYYADLDKTSKDIPPAWKLLYSAKKEYGLRNLSPQSWNKLVDSIVTNEKMAQRFFRNTREYDRVMRAHAYHETFVNQRDFTLT</sequence>
<dbReference type="GO" id="GO:0061750">
    <property type="term" value="F:acid sphingomyelin phosphodiesterase activity"/>
    <property type="evidence" value="ECO:0007669"/>
    <property type="project" value="TreeGrafter"/>
</dbReference>
<dbReference type="GO" id="GO:0016020">
    <property type="term" value="C:membrane"/>
    <property type="evidence" value="ECO:0007669"/>
    <property type="project" value="GOC"/>
</dbReference>
<dbReference type="GO" id="GO:0046513">
    <property type="term" value="P:ceramide biosynthetic process"/>
    <property type="evidence" value="ECO:0007669"/>
    <property type="project" value="TreeGrafter"/>
</dbReference>
<evidence type="ECO:0000256" key="1">
    <source>
        <dbReference type="ARBA" id="ARBA00022801"/>
    </source>
</evidence>
<dbReference type="AlphaFoldDB" id="A0A0D6M5V3"/>
<keyword evidence="2" id="KW-0325">Glycoprotein</keyword>
<dbReference type="GO" id="GO:0006685">
    <property type="term" value="P:sphingomyelin catabolic process"/>
    <property type="evidence" value="ECO:0007669"/>
    <property type="project" value="TreeGrafter"/>
</dbReference>
<evidence type="ECO:0000256" key="2">
    <source>
        <dbReference type="ARBA" id="ARBA00023180"/>
    </source>
</evidence>
<proteinExistence type="predicted"/>
<evidence type="ECO:0000313" key="3">
    <source>
        <dbReference type="EMBL" id="EPB79534.1"/>
    </source>
</evidence>
<dbReference type="EMBL" id="KE124792">
    <property type="protein sequence ID" value="EPB79534.1"/>
    <property type="molecule type" value="Genomic_DNA"/>
</dbReference>